<dbReference type="InterPro" id="IPR018108">
    <property type="entry name" value="MCP_transmembrane"/>
</dbReference>
<comment type="subcellular location">
    <subcellularLocation>
        <location evidence="1">Membrane</location>
        <topology evidence="1">Multi-pass membrane protein</topology>
    </subcellularLocation>
</comment>
<reference evidence="10" key="1">
    <citation type="submission" date="2024-02" db="EMBL/GenBank/DDBJ databases">
        <authorList>
            <consortium name="ELIXIR-Norway"/>
            <consortium name="Elixir Norway"/>
        </authorList>
    </citation>
    <scope>NUCLEOTIDE SEQUENCE</scope>
</reference>
<dbReference type="Pfam" id="PF00153">
    <property type="entry name" value="Mito_carr"/>
    <property type="match status" value="3"/>
</dbReference>
<evidence type="ECO:0000256" key="5">
    <source>
        <dbReference type="ARBA" id="ARBA00022737"/>
    </source>
</evidence>
<evidence type="ECO:0000256" key="3">
    <source>
        <dbReference type="ARBA" id="ARBA00022448"/>
    </source>
</evidence>
<evidence type="ECO:0000256" key="4">
    <source>
        <dbReference type="ARBA" id="ARBA00022692"/>
    </source>
</evidence>
<protein>
    <recommendedName>
        <fullName evidence="12">Mitochondrial carrier protein</fullName>
    </recommendedName>
</protein>
<keyword evidence="11" id="KW-1185">Reference proteome</keyword>
<evidence type="ECO:0000313" key="10">
    <source>
        <dbReference type="EMBL" id="CAK9232077.1"/>
    </source>
</evidence>
<dbReference type="PROSITE" id="PS50920">
    <property type="entry name" value="SOLCAR"/>
    <property type="match status" value="3"/>
</dbReference>
<gene>
    <name evidence="10" type="ORF">CSSPTR1EN2_LOCUS21077</name>
</gene>
<keyword evidence="3 9" id="KW-0813">Transport</keyword>
<evidence type="ECO:0000256" key="6">
    <source>
        <dbReference type="ARBA" id="ARBA00022989"/>
    </source>
</evidence>
<keyword evidence="7 8" id="KW-0472">Membrane</keyword>
<keyword evidence="5" id="KW-0677">Repeat</keyword>
<accession>A0ABP0V180</accession>
<sequence length="385" mass="42371">MEVIAEPMEDNIVNRRLGSRSDGFFSWREFGWGALASGFGETLLHPVDTLKTRIQSGGQTGLSLQKQSDIGHALKYIVGIDGVRGLYRGVVPGLTGSMVTGATYFGFIESSKDWLEGEHPNLAGPWAHFLAGATGDTLGSIVYVPCEVLKQRMQIQGSSKTWHRTYTSSIKKATPAVYYSGAFHAGRVILRQEGLTGLYAGYFSTLVRDVPFAGLQIMLYEAMRASMVYGQEQWGSSKALQPVGSEKHQFSSLEELIMGGTAGGLSAFLTTPMDVLKTRLQVQGSSARYRGWRDALQTIWREEGTKGFFKGALPRVLWFVPASAISFMAVEWLRKEFNPLPVIQVDSQPVLSSSSPIDITNSRSRDIQVQENYGDPIFHLSRGPN</sequence>
<keyword evidence="4 8" id="KW-0812">Transmembrane</keyword>
<evidence type="ECO:0000256" key="2">
    <source>
        <dbReference type="ARBA" id="ARBA00006375"/>
    </source>
</evidence>
<evidence type="ECO:0000256" key="8">
    <source>
        <dbReference type="PROSITE-ProRule" id="PRU00282"/>
    </source>
</evidence>
<dbReference type="Proteomes" id="UP001497512">
    <property type="component" value="Chromosome 7"/>
</dbReference>
<dbReference type="PANTHER" id="PTHR45667">
    <property type="entry name" value="S-ADENOSYLMETHIONINE MITOCHONDRIAL CARRIER PROTEIN"/>
    <property type="match status" value="1"/>
</dbReference>
<dbReference type="EMBL" id="OZ019899">
    <property type="protein sequence ID" value="CAK9232077.1"/>
    <property type="molecule type" value="Genomic_DNA"/>
</dbReference>
<dbReference type="Gene3D" id="1.50.40.10">
    <property type="entry name" value="Mitochondrial carrier domain"/>
    <property type="match status" value="2"/>
</dbReference>
<evidence type="ECO:0008006" key="12">
    <source>
        <dbReference type="Google" id="ProtNLM"/>
    </source>
</evidence>
<evidence type="ECO:0000256" key="7">
    <source>
        <dbReference type="ARBA" id="ARBA00023136"/>
    </source>
</evidence>
<evidence type="ECO:0000256" key="1">
    <source>
        <dbReference type="ARBA" id="ARBA00004141"/>
    </source>
</evidence>
<name>A0ABP0V180_9BRYO</name>
<dbReference type="SUPFAM" id="SSF103506">
    <property type="entry name" value="Mitochondrial carrier"/>
    <property type="match status" value="1"/>
</dbReference>
<dbReference type="InterPro" id="IPR023395">
    <property type="entry name" value="MCP_dom_sf"/>
</dbReference>
<keyword evidence="6" id="KW-1133">Transmembrane helix</keyword>
<organism evidence="10 11">
    <name type="scientific">Sphagnum troendelagicum</name>
    <dbReference type="NCBI Taxonomy" id="128251"/>
    <lineage>
        <taxon>Eukaryota</taxon>
        <taxon>Viridiplantae</taxon>
        <taxon>Streptophyta</taxon>
        <taxon>Embryophyta</taxon>
        <taxon>Bryophyta</taxon>
        <taxon>Sphagnophytina</taxon>
        <taxon>Sphagnopsida</taxon>
        <taxon>Sphagnales</taxon>
        <taxon>Sphagnaceae</taxon>
        <taxon>Sphagnum</taxon>
    </lineage>
</organism>
<evidence type="ECO:0000313" key="11">
    <source>
        <dbReference type="Proteomes" id="UP001497512"/>
    </source>
</evidence>
<feature type="repeat" description="Solcar" evidence="8">
    <location>
        <begin position="24"/>
        <end position="114"/>
    </location>
</feature>
<feature type="repeat" description="Solcar" evidence="8">
    <location>
        <begin position="250"/>
        <end position="336"/>
    </location>
</feature>
<comment type="similarity">
    <text evidence="2 9">Belongs to the mitochondrial carrier (TC 2.A.29) family.</text>
</comment>
<feature type="repeat" description="Solcar" evidence="8">
    <location>
        <begin position="123"/>
        <end position="226"/>
    </location>
</feature>
<proteinExistence type="inferred from homology"/>
<evidence type="ECO:0000256" key="9">
    <source>
        <dbReference type="RuleBase" id="RU000488"/>
    </source>
</evidence>